<dbReference type="Pfam" id="PF01406">
    <property type="entry name" value="tRNA-synt_1e"/>
    <property type="match status" value="1"/>
</dbReference>
<dbReference type="PANTHER" id="PTHR10890:SF3">
    <property type="entry name" value="CYSTEINE--TRNA LIGASE, CYTOPLASMIC"/>
    <property type="match status" value="1"/>
</dbReference>
<feature type="domain" description="tRNA synthetases class I catalytic" evidence="4">
    <location>
        <begin position="16"/>
        <end position="200"/>
    </location>
</feature>
<dbReference type="InterPro" id="IPR032678">
    <property type="entry name" value="tRNA-synt_1_cat_dom"/>
</dbReference>
<feature type="non-terminal residue" evidence="5">
    <location>
        <position position="200"/>
    </location>
</feature>
<organism evidence="5">
    <name type="scientific">marine metagenome</name>
    <dbReference type="NCBI Taxonomy" id="408172"/>
    <lineage>
        <taxon>unclassified sequences</taxon>
        <taxon>metagenomes</taxon>
        <taxon>ecological metagenomes</taxon>
    </lineage>
</organism>
<keyword evidence="2" id="KW-0547">Nucleotide-binding</keyword>
<dbReference type="PANTHER" id="PTHR10890">
    <property type="entry name" value="CYSTEINYL-TRNA SYNTHETASE"/>
    <property type="match status" value="1"/>
</dbReference>
<protein>
    <recommendedName>
        <fullName evidence="4">tRNA synthetases class I catalytic domain-containing protein</fullName>
    </recommendedName>
</protein>
<reference evidence="5" key="1">
    <citation type="submission" date="2018-05" db="EMBL/GenBank/DDBJ databases">
        <authorList>
            <person name="Lanie J.A."/>
            <person name="Ng W.-L."/>
            <person name="Kazmierczak K.M."/>
            <person name="Andrzejewski T.M."/>
            <person name="Davidsen T.M."/>
            <person name="Wayne K.J."/>
            <person name="Tettelin H."/>
            <person name="Glass J.I."/>
            <person name="Rusch D."/>
            <person name="Podicherti R."/>
            <person name="Tsui H.-C.T."/>
            <person name="Winkler M.E."/>
        </authorList>
    </citation>
    <scope>NUCLEOTIDE SEQUENCE</scope>
</reference>
<dbReference type="PRINTS" id="PR00983">
    <property type="entry name" value="TRNASYNTHCYS"/>
</dbReference>
<dbReference type="InterPro" id="IPR014729">
    <property type="entry name" value="Rossmann-like_a/b/a_fold"/>
</dbReference>
<proteinExistence type="predicted"/>
<keyword evidence="1" id="KW-0436">Ligase</keyword>
<evidence type="ECO:0000256" key="3">
    <source>
        <dbReference type="ARBA" id="ARBA00022840"/>
    </source>
</evidence>
<dbReference type="GO" id="GO:0005524">
    <property type="term" value="F:ATP binding"/>
    <property type="evidence" value="ECO:0007669"/>
    <property type="project" value="UniProtKB-KW"/>
</dbReference>
<dbReference type="GO" id="GO:0004817">
    <property type="term" value="F:cysteine-tRNA ligase activity"/>
    <property type="evidence" value="ECO:0007669"/>
    <property type="project" value="TreeGrafter"/>
</dbReference>
<gene>
    <name evidence="5" type="ORF">METZ01_LOCUS418275</name>
</gene>
<dbReference type="Gene3D" id="3.40.50.620">
    <property type="entry name" value="HUPs"/>
    <property type="match status" value="1"/>
</dbReference>
<accession>A0A382X587</accession>
<dbReference type="EMBL" id="UINC01164524">
    <property type="protein sequence ID" value="SVD65421.1"/>
    <property type="molecule type" value="Genomic_DNA"/>
</dbReference>
<name>A0A382X587_9ZZZZ</name>
<evidence type="ECO:0000313" key="5">
    <source>
        <dbReference type="EMBL" id="SVD65421.1"/>
    </source>
</evidence>
<sequence length="200" mass="23343">MTIQFYDTPSRAKRIFEPLEPGKVRMYSCGPTVWDYSHIGNFRCFLFYDVLKRYLQYRGFEVEHVMNLTDVDDRIVQKVNDDCTTLDAYVQTYIDGFHEDIDALGIVPADHYPRATRHIPDMIDLIRRLIDNGVAYERDGSVYFAITRFPGYGEFAHLDTSGMRDGARVDTDKYDKDDPRDFVLWKAWIEADGELAWDSP</sequence>
<evidence type="ECO:0000256" key="1">
    <source>
        <dbReference type="ARBA" id="ARBA00022598"/>
    </source>
</evidence>
<evidence type="ECO:0000256" key="2">
    <source>
        <dbReference type="ARBA" id="ARBA00022741"/>
    </source>
</evidence>
<dbReference type="SUPFAM" id="SSF52374">
    <property type="entry name" value="Nucleotidylyl transferase"/>
    <property type="match status" value="1"/>
</dbReference>
<dbReference type="AlphaFoldDB" id="A0A382X587"/>
<keyword evidence="3" id="KW-0067">ATP-binding</keyword>
<dbReference type="GO" id="GO:0006423">
    <property type="term" value="P:cysteinyl-tRNA aminoacylation"/>
    <property type="evidence" value="ECO:0007669"/>
    <property type="project" value="TreeGrafter"/>
</dbReference>
<dbReference type="GO" id="GO:0005829">
    <property type="term" value="C:cytosol"/>
    <property type="evidence" value="ECO:0007669"/>
    <property type="project" value="TreeGrafter"/>
</dbReference>
<evidence type="ECO:0000259" key="4">
    <source>
        <dbReference type="Pfam" id="PF01406"/>
    </source>
</evidence>
<dbReference type="InterPro" id="IPR024909">
    <property type="entry name" value="Cys-tRNA/MSH_ligase"/>
</dbReference>